<sequence length="119" mass="13179">MWGPFLDHIPRGQLIGRTGHRGIHCPTRVQSDHLKATGVAPDTAWAHGLSEARAESISHPGWLGVRSLKSVPPEDHGRQRIALDPDRAFNAILGRCVRWANRPDWMVACQSLIPAELEP</sequence>
<name>A0A2P5A9F7_PARAD</name>
<protein>
    <submittedName>
        <fullName evidence="1">Uncharacterized protein</fullName>
    </submittedName>
</protein>
<dbReference type="AlphaFoldDB" id="A0A2P5A9F7"/>
<proteinExistence type="predicted"/>
<organism evidence="1 2">
    <name type="scientific">Parasponia andersonii</name>
    <name type="common">Sponia andersonii</name>
    <dbReference type="NCBI Taxonomy" id="3476"/>
    <lineage>
        <taxon>Eukaryota</taxon>
        <taxon>Viridiplantae</taxon>
        <taxon>Streptophyta</taxon>
        <taxon>Embryophyta</taxon>
        <taxon>Tracheophyta</taxon>
        <taxon>Spermatophyta</taxon>
        <taxon>Magnoliopsida</taxon>
        <taxon>eudicotyledons</taxon>
        <taxon>Gunneridae</taxon>
        <taxon>Pentapetalae</taxon>
        <taxon>rosids</taxon>
        <taxon>fabids</taxon>
        <taxon>Rosales</taxon>
        <taxon>Cannabaceae</taxon>
        <taxon>Parasponia</taxon>
    </lineage>
</organism>
<gene>
    <name evidence="1" type="ORF">PanWU01x14_354940</name>
</gene>
<reference evidence="2" key="1">
    <citation type="submission" date="2016-06" db="EMBL/GenBank/DDBJ databases">
        <title>Parallel loss of symbiosis genes in relatives of nitrogen-fixing non-legume Parasponia.</title>
        <authorList>
            <person name="Van Velzen R."/>
            <person name="Holmer R."/>
            <person name="Bu F."/>
            <person name="Rutten L."/>
            <person name="Van Zeijl A."/>
            <person name="Liu W."/>
            <person name="Santuari L."/>
            <person name="Cao Q."/>
            <person name="Sharma T."/>
            <person name="Shen D."/>
            <person name="Roswanjaya Y."/>
            <person name="Wardhani T."/>
            <person name="Kalhor M.S."/>
            <person name="Jansen J."/>
            <person name="Van den Hoogen J."/>
            <person name="Gungor B."/>
            <person name="Hartog M."/>
            <person name="Hontelez J."/>
            <person name="Verver J."/>
            <person name="Yang W.-C."/>
            <person name="Schijlen E."/>
            <person name="Repin R."/>
            <person name="Schilthuizen M."/>
            <person name="Schranz E."/>
            <person name="Heidstra R."/>
            <person name="Miyata K."/>
            <person name="Fedorova E."/>
            <person name="Kohlen W."/>
            <person name="Bisseling T."/>
            <person name="Smit S."/>
            <person name="Geurts R."/>
        </authorList>
    </citation>
    <scope>NUCLEOTIDE SEQUENCE [LARGE SCALE GENOMIC DNA]</scope>
    <source>
        <strain evidence="2">cv. WU1-14</strain>
    </source>
</reference>
<evidence type="ECO:0000313" key="2">
    <source>
        <dbReference type="Proteomes" id="UP000237105"/>
    </source>
</evidence>
<accession>A0A2P5A9F7</accession>
<dbReference type="EMBL" id="JXTB01000753">
    <property type="protein sequence ID" value="PON33163.1"/>
    <property type="molecule type" value="Genomic_DNA"/>
</dbReference>
<comment type="caution">
    <text evidence="1">The sequence shown here is derived from an EMBL/GenBank/DDBJ whole genome shotgun (WGS) entry which is preliminary data.</text>
</comment>
<keyword evidence="2" id="KW-1185">Reference proteome</keyword>
<evidence type="ECO:0000313" key="1">
    <source>
        <dbReference type="EMBL" id="PON33163.1"/>
    </source>
</evidence>
<dbReference type="Proteomes" id="UP000237105">
    <property type="component" value="Unassembled WGS sequence"/>
</dbReference>